<reference evidence="2" key="2">
    <citation type="submission" date="2020-11" db="EMBL/GenBank/DDBJ databases">
        <authorList>
            <person name="McCartney M.A."/>
            <person name="Auch B."/>
            <person name="Kono T."/>
            <person name="Mallez S."/>
            <person name="Becker A."/>
            <person name="Gohl D.M."/>
            <person name="Silverstein K.A.T."/>
            <person name="Koren S."/>
            <person name="Bechman K.B."/>
            <person name="Herman A."/>
            <person name="Abrahante J.E."/>
            <person name="Garbe J."/>
        </authorList>
    </citation>
    <scope>NUCLEOTIDE SEQUENCE</scope>
    <source>
        <strain evidence="2">Duluth1</strain>
        <tissue evidence="2">Whole animal</tissue>
    </source>
</reference>
<proteinExistence type="predicted"/>
<keyword evidence="1" id="KW-0812">Transmembrane</keyword>
<sequence>MMTTTVHGVTENKPFRTPFEGKYTIVSIVALLSLIHITVLVIAVNCFIQDRVIREEIPLIERPTGDKNASEALCFETTHFENTETSTTRCSGTVALQFDDTKADSPKPSITRADDPTNRLEHYPGQQTMQTILKQINEKGFKWKTCLETIRNDTDVSKLSGFEMEQKDPYFTEVRTRIDVPGYQAYEIPFNDTASLYEIVSVQLCGDINMEAIIRVAVARSALNNYTQNVKKLVDMFSKSTDAVQEAKTFFDAHRIYYKVTNLKRDVEHCYFERMREIIVEGRSKGLDSVCFHFAHILQIILFKNIIIF</sequence>
<organism evidence="2 3">
    <name type="scientific">Dreissena polymorpha</name>
    <name type="common">Zebra mussel</name>
    <name type="synonym">Mytilus polymorpha</name>
    <dbReference type="NCBI Taxonomy" id="45954"/>
    <lineage>
        <taxon>Eukaryota</taxon>
        <taxon>Metazoa</taxon>
        <taxon>Spiralia</taxon>
        <taxon>Lophotrochozoa</taxon>
        <taxon>Mollusca</taxon>
        <taxon>Bivalvia</taxon>
        <taxon>Autobranchia</taxon>
        <taxon>Heteroconchia</taxon>
        <taxon>Euheterodonta</taxon>
        <taxon>Imparidentia</taxon>
        <taxon>Neoheterodontei</taxon>
        <taxon>Myida</taxon>
        <taxon>Dreissenoidea</taxon>
        <taxon>Dreissenidae</taxon>
        <taxon>Dreissena</taxon>
    </lineage>
</organism>
<dbReference type="Proteomes" id="UP000828390">
    <property type="component" value="Unassembled WGS sequence"/>
</dbReference>
<dbReference type="EMBL" id="JAIWYP010000014">
    <property type="protein sequence ID" value="KAH3707140.1"/>
    <property type="molecule type" value="Genomic_DNA"/>
</dbReference>
<keyword evidence="3" id="KW-1185">Reference proteome</keyword>
<reference evidence="2" key="1">
    <citation type="journal article" date="2019" name="bioRxiv">
        <title>The Genome of the Zebra Mussel, Dreissena polymorpha: A Resource for Invasive Species Research.</title>
        <authorList>
            <person name="McCartney M.A."/>
            <person name="Auch B."/>
            <person name="Kono T."/>
            <person name="Mallez S."/>
            <person name="Zhang Y."/>
            <person name="Obille A."/>
            <person name="Becker A."/>
            <person name="Abrahante J.E."/>
            <person name="Garbe J."/>
            <person name="Badalamenti J.P."/>
            <person name="Herman A."/>
            <person name="Mangelson H."/>
            <person name="Liachko I."/>
            <person name="Sullivan S."/>
            <person name="Sone E.D."/>
            <person name="Koren S."/>
            <person name="Silverstein K.A.T."/>
            <person name="Beckman K.B."/>
            <person name="Gohl D.M."/>
        </authorList>
    </citation>
    <scope>NUCLEOTIDE SEQUENCE</scope>
    <source>
        <strain evidence="2">Duluth1</strain>
        <tissue evidence="2">Whole animal</tissue>
    </source>
</reference>
<dbReference type="AlphaFoldDB" id="A0A9D3YY24"/>
<feature type="transmembrane region" description="Helical" evidence="1">
    <location>
        <begin position="23"/>
        <end position="48"/>
    </location>
</feature>
<evidence type="ECO:0000313" key="2">
    <source>
        <dbReference type="EMBL" id="KAH3707140.1"/>
    </source>
</evidence>
<keyword evidence="1" id="KW-1133">Transmembrane helix</keyword>
<name>A0A9D3YY24_DREPO</name>
<evidence type="ECO:0000313" key="3">
    <source>
        <dbReference type="Proteomes" id="UP000828390"/>
    </source>
</evidence>
<gene>
    <name evidence="2" type="ORF">DPMN_066537</name>
</gene>
<protein>
    <submittedName>
        <fullName evidence="2">Uncharacterized protein</fullName>
    </submittedName>
</protein>
<evidence type="ECO:0000256" key="1">
    <source>
        <dbReference type="SAM" id="Phobius"/>
    </source>
</evidence>
<keyword evidence="1" id="KW-0472">Membrane</keyword>
<accession>A0A9D3YY24</accession>
<comment type="caution">
    <text evidence="2">The sequence shown here is derived from an EMBL/GenBank/DDBJ whole genome shotgun (WGS) entry which is preliminary data.</text>
</comment>